<accession>A0ABD3IMI9</accession>
<feature type="region of interest" description="Disordered" evidence="1">
    <location>
        <begin position="9"/>
        <end position="45"/>
    </location>
</feature>
<dbReference type="EMBL" id="JBJKBG010000011">
    <property type="protein sequence ID" value="KAL3715071.1"/>
    <property type="molecule type" value="Genomic_DNA"/>
</dbReference>
<dbReference type="Proteomes" id="UP001634007">
    <property type="component" value="Unassembled WGS sequence"/>
</dbReference>
<dbReference type="PANTHER" id="PTHR42782">
    <property type="entry name" value="SI:CH73-314G15.3"/>
    <property type="match status" value="1"/>
</dbReference>
<dbReference type="PANTHER" id="PTHR42782:SF4">
    <property type="entry name" value="DUF455 DOMAIN-CONTAINING PROTEIN"/>
    <property type="match status" value="1"/>
</dbReference>
<dbReference type="Pfam" id="PF04305">
    <property type="entry name" value="DUF455"/>
    <property type="match status" value="1"/>
</dbReference>
<gene>
    <name evidence="2" type="ORF">ACJRO7_006894</name>
</gene>
<keyword evidence="3" id="KW-1185">Reference proteome</keyword>
<proteinExistence type="predicted"/>
<comment type="caution">
    <text evidence="2">The sequence shown here is derived from an EMBL/GenBank/DDBJ whole genome shotgun (WGS) entry which is preliminary data.</text>
</comment>
<feature type="compositionally biased region" description="Low complexity" evidence="1">
    <location>
        <begin position="25"/>
        <end position="35"/>
    </location>
</feature>
<evidence type="ECO:0000313" key="2">
    <source>
        <dbReference type="EMBL" id="KAL3715071.1"/>
    </source>
</evidence>
<organism evidence="2 3">
    <name type="scientific">Eucalyptus globulus</name>
    <name type="common">Tasmanian blue gum</name>
    <dbReference type="NCBI Taxonomy" id="34317"/>
    <lineage>
        <taxon>Eukaryota</taxon>
        <taxon>Viridiplantae</taxon>
        <taxon>Streptophyta</taxon>
        <taxon>Embryophyta</taxon>
        <taxon>Tracheophyta</taxon>
        <taxon>Spermatophyta</taxon>
        <taxon>Magnoliopsida</taxon>
        <taxon>eudicotyledons</taxon>
        <taxon>Gunneridae</taxon>
        <taxon>Pentapetalae</taxon>
        <taxon>rosids</taxon>
        <taxon>malvids</taxon>
        <taxon>Myrtales</taxon>
        <taxon>Myrtaceae</taxon>
        <taxon>Myrtoideae</taxon>
        <taxon>Eucalypteae</taxon>
        <taxon>Eucalyptus</taxon>
    </lineage>
</organism>
<sequence length="272" mass="29362">MMQYLKLAASCPPSLRWSPSSALRPKPLSSSTSSPSSPPSRIEYTPWPGLRPWRESLLNHNRFWGPNGPQPPPGPALASPDPGRSAVGSASSLAEMGALVLSTGDPASKSELSHLAYCRWRGENLPVGVSRPPDRPARPARPELEARGLDAGPRLVQKLVGFGDNMTSKIVGRIADEEMAHVAVGVDWFISICQKMNHAPCSTFKDILTEYGVELKGPFNYSARDEAGIPRDWYASSSTNKQDGKEQLSVVYGRLAHIISMESENSSSSGPA</sequence>
<evidence type="ECO:0000256" key="1">
    <source>
        <dbReference type="SAM" id="MobiDB-lite"/>
    </source>
</evidence>
<protein>
    <submittedName>
        <fullName evidence="2">Uncharacterized protein</fullName>
    </submittedName>
</protein>
<dbReference type="AlphaFoldDB" id="A0ABD3IMI9"/>
<reference evidence="2 3" key="1">
    <citation type="submission" date="2024-11" db="EMBL/GenBank/DDBJ databases">
        <title>Chromosome-level genome assembly of Eucalyptus globulus Labill. provides insights into its genome evolution.</title>
        <authorList>
            <person name="Li X."/>
        </authorList>
    </citation>
    <scope>NUCLEOTIDE SEQUENCE [LARGE SCALE GENOMIC DNA]</scope>
    <source>
        <strain evidence="2">CL2024</strain>
        <tissue evidence="2">Fresh tender leaves</tissue>
    </source>
</reference>
<evidence type="ECO:0000313" key="3">
    <source>
        <dbReference type="Proteomes" id="UP001634007"/>
    </source>
</evidence>
<name>A0ABD3IMI9_EUCGL</name>
<dbReference type="InterPro" id="IPR007402">
    <property type="entry name" value="DUF455"/>
</dbReference>
<feature type="region of interest" description="Disordered" evidence="1">
    <location>
        <begin position="61"/>
        <end position="90"/>
    </location>
</feature>